<evidence type="ECO:0000256" key="1">
    <source>
        <dbReference type="SAM" id="Phobius"/>
    </source>
</evidence>
<organism evidence="2 3">
    <name type="scientific">Oleomonas cavernae</name>
    <dbReference type="NCBI Taxonomy" id="2320859"/>
    <lineage>
        <taxon>Bacteria</taxon>
        <taxon>Pseudomonadati</taxon>
        <taxon>Pseudomonadota</taxon>
        <taxon>Alphaproteobacteria</taxon>
        <taxon>Acetobacterales</taxon>
        <taxon>Acetobacteraceae</taxon>
        <taxon>Oleomonas</taxon>
    </lineage>
</organism>
<name>A0A418WG10_9PROT</name>
<accession>A0A418WG10</accession>
<dbReference type="Proteomes" id="UP000284605">
    <property type="component" value="Unassembled WGS sequence"/>
</dbReference>
<keyword evidence="1" id="KW-0812">Transmembrane</keyword>
<gene>
    <name evidence="2" type="ORF">D3874_19850</name>
</gene>
<keyword evidence="3" id="KW-1185">Reference proteome</keyword>
<sequence>MAMVDLFTSFLSLTVPPVTIQAVTVQATTMRAAVSMPDFESSFWDLVDAAQTTHGLIVVGAVVVCAWLALRAFR</sequence>
<evidence type="ECO:0000313" key="3">
    <source>
        <dbReference type="Proteomes" id="UP000284605"/>
    </source>
</evidence>
<dbReference type="EMBL" id="QYUK01000011">
    <property type="protein sequence ID" value="RJF88951.1"/>
    <property type="molecule type" value="Genomic_DNA"/>
</dbReference>
<reference evidence="2 3" key="1">
    <citation type="submission" date="2018-09" db="EMBL/GenBank/DDBJ databases">
        <authorList>
            <person name="Zhu H."/>
        </authorList>
    </citation>
    <scope>NUCLEOTIDE SEQUENCE [LARGE SCALE GENOMIC DNA]</scope>
    <source>
        <strain evidence="2 3">K1W22B-8</strain>
    </source>
</reference>
<protein>
    <submittedName>
        <fullName evidence="2">Uncharacterized protein</fullName>
    </submittedName>
</protein>
<keyword evidence="1" id="KW-0472">Membrane</keyword>
<evidence type="ECO:0000313" key="2">
    <source>
        <dbReference type="EMBL" id="RJF88951.1"/>
    </source>
</evidence>
<proteinExistence type="predicted"/>
<keyword evidence="1" id="KW-1133">Transmembrane helix</keyword>
<dbReference type="AlphaFoldDB" id="A0A418WG10"/>
<comment type="caution">
    <text evidence="2">The sequence shown here is derived from an EMBL/GenBank/DDBJ whole genome shotgun (WGS) entry which is preliminary data.</text>
</comment>
<feature type="transmembrane region" description="Helical" evidence="1">
    <location>
        <begin position="51"/>
        <end position="70"/>
    </location>
</feature>